<dbReference type="InterPro" id="IPR027417">
    <property type="entry name" value="P-loop_NTPase"/>
</dbReference>
<keyword evidence="2" id="KW-1185">Reference proteome</keyword>
<evidence type="ECO:0000313" key="2">
    <source>
        <dbReference type="Proteomes" id="UP001500886"/>
    </source>
</evidence>
<dbReference type="RefSeq" id="WP_344436299.1">
    <property type="nucleotide sequence ID" value="NZ_BAAASL010000012.1"/>
</dbReference>
<sequence length="709" mass="76093">MTNDFSGTADQVLQAGRDIVYNDFRTVPREEPQPALFQVPSGTACFVNRTKELARMHRWLAGGDGDAPRTYVLSGTPGIGTTSTALRTAAEVRHLYPGGVLYVDFAVLDGDVRSAQAHVLRSAFGVAEQHLAVPGPDLAALYRSRTHRRGRILLVLENVTTPAQVTALVPATPGSAVVVTSNHRLEELVLDGAQLLPLQPLDAEHARHLLAGLIGAVRVEAEPAAATGLAECCEGLPLALAVVGARLAARPGLALAVVLEEMQAESSRLAVVSPQTGATRHSVSAALGVACRHLPAAALRLYRLLGLLPGRTFHLDAAVALDGSDRAVVAPLLEELRAASLVDEEIVAGRPTGRYGMHDLVRLHARALAEADDGEARHAALCRLVDHYTVRTAFADRAVMPADRLRITDHAVLLAGHEDPFAGPDARDRALDWLEAERAAALGVLRTAVARGLDRQAAELAEGLTALYLNHRHLTDWIESGRLGADAAARLGHRALEARLRSLLSRPLMDIGRSAEARKELDRALELADGTPDPVLRASVREFSARYWDACEPATALAQYEEALALNAEAGQWRGVALVLYFMGCTQDATGEHGRALATLADAHDRLAAIGDRRMAARALAALGVAHVHAGNTRIAVRILMRAAWALRRQRARPYEAQAREALADLALQDGSRAPARRQLARALELHALDGSPKEAELRERLEALREEG</sequence>
<evidence type="ECO:0008006" key="3">
    <source>
        <dbReference type="Google" id="ProtNLM"/>
    </source>
</evidence>
<name>A0ABN3TV57_9ACTN</name>
<evidence type="ECO:0000313" key="1">
    <source>
        <dbReference type="EMBL" id="GAA2718825.1"/>
    </source>
</evidence>
<dbReference type="PANTHER" id="PTHR47691:SF3">
    <property type="entry name" value="HTH-TYPE TRANSCRIPTIONAL REGULATOR RV0890C-RELATED"/>
    <property type="match status" value="1"/>
</dbReference>
<dbReference type="InterPro" id="IPR011990">
    <property type="entry name" value="TPR-like_helical_dom_sf"/>
</dbReference>
<dbReference type="Gene3D" id="1.25.40.10">
    <property type="entry name" value="Tetratricopeptide repeat domain"/>
    <property type="match status" value="1"/>
</dbReference>
<comment type="caution">
    <text evidence="1">The sequence shown here is derived from an EMBL/GenBank/DDBJ whole genome shotgun (WGS) entry which is preliminary data.</text>
</comment>
<dbReference type="EMBL" id="BAAASL010000012">
    <property type="protein sequence ID" value="GAA2718825.1"/>
    <property type="molecule type" value="Genomic_DNA"/>
</dbReference>
<organism evidence="1 2">
    <name type="scientific">Streptomyces luteosporeus</name>
    <dbReference type="NCBI Taxonomy" id="173856"/>
    <lineage>
        <taxon>Bacteria</taxon>
        <taxon>Bacillati</taxon>
        <taxon>Actinomycetota</taxon>
        <taxon>Actinomycetes</taxon>
        <taxon>Kitasatosporales</taxon>
        <taxon>Streptomycetaceae</taxon>
        <taxon>Streptomyces</taxon>
    </lineage>
</organism>
<dbReference type="Gene3D" id="3.40.50.300">
    <property type="entry name" value="P-loop containing nucleotide triphosphate hydrolases"/>
    <property type="match status" value="1"/>
</dbReference>
<dbReference type="Proteomes" id="UP001500886">
    <property type="component" value="Unassembled WGS sequence"/>
</dbReference>
<proteinExistence type="predicted"/>
<dbReference type="SUPFAM" id="SSF52540">
    <property type="entry name" value="P-loop containing nucleoside triphosphate hydrolases"/>
    <property type="match status" value="1"/>
</dbReference>
<gene>
    <name evidence="1" type="ORF">GCM10010315_35150</name>
</gene>
<dbReference type="SUPFAM" id="SSF48452">
    <property type="entry name" value="TPR-like"/>
    <property type="match status" value="1"/>
</dbReference>
<dbReference type="PRINTS" id="PR00364">
    <property type="entry name" value="DISEASERSIST"/>
</dbReference>
<protein>
    <recommendedName>
        <fullName evidence="3">NB-ARC domain-containing protein</fullName>
    </recommendedName>
</protein>
<accession>A0ABN3TV57</accession>
<dbReference type="PANTHER" id="PTHR47691">
    <property type="entry name" value="REGULATOR-RELATED"/>
    <property type="match status" value="1"/>
</dbReference>
<reference evidence="1 2" key="1">
    <citation type="journal article" date="2019" name="Int. J. Syst. Evol. Microbiol.">
        <title>The Global Catalogue of Microorganisms (GCM) 10K type strain sequencing project: providing services to taxonomists for standard genome sequencing and annotation.</title>
        <authorList>
            <consortium name="The Broad Institute Genomics Platform"/>
            <consortium name="The Broad Institute Genome Sequencing Center for Infectious Disease"/>
            <person name="Wu L."/>
            <person name="Ma J."/>
        </authorList>
    </citation>
    <scope>NUCLEOTIDE SEQUENCE [LARGE SCALE GENOMIC DNA]</scope>
    <source>
        <strain evidence="1 2">JCM 4542</strain>
    </source>
</reference>